<accession>A0AAV7NR78</accession>
<keyword evidence="3" id="KW-1185">Reference proteome</keyword>
<comment type="caution">
    <text evidence="2">The sequence shown here is derived from an EMBL/GenBank/DDBJ whole genome shotgun (WGS) entry which is preliminary data.</text>
</comment>
<evidence type="ECO:0000313" key="2">
    <source>
        <dbReference type="EMBL" id="KAJ1117460.1"/>
    </source>
</evidence>
<proteinExistence type="predicted"/>
<dbReference type="Proteomes" id="UP001066276">
    <property type="component" value="Chromosome 8"/>
</dbReference>
<reference evidence="2" key="1">
    <citation type="journal article" date="2022" name="bioRxiv">
        <title>Sequencing and chromosome-scale assembly of the giantPleurodeles waltlgenome.</title>
        <authorList>
            <person name="Brown T."/>
            <person name="Elewa A."/>
            <person name="Iarovenko S."/>
            <person name="Subramanian E."/>
            <person name="Araus A.J."/>
            <person name="Petzold A."/>
            <person name="Susuki M."/>
            <person name="Suzuki K.-i.T."/>
            <person name="Hayashi T."/>
            <person name="Toyoda A."/>
            <person name="Oliveira C."/>
            <person name="Osipova E."/>
            <person name="Leigh N.D."/>
            <person name="Simon A."/>
            <person name="Yun M.H."/>
        </authorList>
    </citation>
    <scope>NUCLEOTIDE SEQUENCE</scope>
    <source>
        <strain evidence="2">20211129_DDA</strain>
        <tissue evidence="2">Liver</tissue>
    </source>
</reference>
<organism evidence="2 3">
    <name type="scientific">Pleurodeles waltl</name>
    <name type="common">Iberian ribbed newt</name>
    <dbReference type="NCBI Taxonomy" id="8319"/>
    <lineage>
        <taxon>Eukaryota</taxon>
        <taxon>Metazoa</taxon>
        <taxon>Chordata</taxon>
        <taxon>Craniata</taxon>
        <taxon>Vertebrata</taxon>
        <taxon>Euteleostomi</taxon>
        <taxon>Amphibia</taxon>
        <taxon>Batrachia</taxon>
        <taxon>Caudata</taxon>
        <taxon>Salamandroidea</taxon>
        <taxon>Salamandridae</taxon>
        <taxon>Pleurodelinae</taxon>
        <taxon>Pleurodeles</taxon>
    </lineage>
</organism>
<evidence type="ECO:0000256" key="1">
    <source>
        <dbReference type="SAM" id="MobiDB-lite"/>
    </source>
</evidence>
<evidence type="ECO:0000313" key="3">
    <source>
        <dbReference type="Proteomes" id="UP001066276"/>
    </source>
</evidence>
<gene>
    <name evidence="2" type="ORF">NDU88_005660</name>
</gene>
<sequence>MAHRDAWLCHPDGQSHARSPQTGCSSRSWSCCYNLPMLRGWVYGGVGGVLPAEGPDLCEHVVVSPGWASHARGNEVAAPGAGAGRCPNGAHRRGGDAVRQQRVGAQLVQGRR</sequence>
<feature type="region of interest" description="Disordered" evidence="1">
    <location>
        <begin position="78"/>
        <end position="112"/>
    </location>
</feature>
<dbReference type="EMBL" id="JANPWB010000012">
    <property type="protein sequence ID" value="KAJ1117460.1"/>
    <property type="molecule type" value="Genomic_DNA"/>
</dbReference>
<name>A0AAV7NR78_PLEWA</name>
<protein>
    <submittedName>
        <fullName evidence="2">Uncharacterized protein</fullName>
    </submittedName>
</protein>
<dbReference type="AlphaFoldDB" id="A0AAV7NR78"/>